<feature type="compositionally biased region" description="Polar residues" evidence="1">
    <location>
        <begin position="235"/>
        <end position="254"/>
    </location>
</feature>
<comment type="caution">
    <text evidence="2">The sequence shown here is derived from an EMBL/GenBank/DDBJ whole genome shotgun (WGS) entry which is preliminary data.</text>
</comment>
<evidence type="ECO:0000256" key="1">
    <source>
        <dbReference type="SAM" id="MobiDB-lite"/>
    </source>
</evidence>
<keyword evidence="3" id="KW-1185">Reference proteome</keyword>
<protein>
    <submittedName>
        <fullName evidence="2">Uncharacterized protein</fullName>
    </submittedName>
</protein>
<sequence>MLKVMILIVRLARTSYKCENNKKSDVNSESMKECSCADEKEHNQSKSTQSGDFKRKNKMECPPNIKGIPDCGSMFTFRSPCQAPWSSGVILASGARAPGFDSRTSPTFWHCKRIRSLNIKSRNWGTNVSFLFCSADFISNSSSKKTFSSNSGLEKVTYVRRLITPLKNKCKSCLRTKSDFDCLTRKRYFVEGFDQIPEGKRKTPWGSVSDNKRKYQEINISSKENNAELKESDNDLVSVNTSDVGPSVISSEQGTSDDVKKSTVVKVVADIHTSDIMCDDWNGEDVNGNGNGDREIGDDNDGDGIGNGDEV</sequence>
<feature type="region of interest" description="Disordered" evidence="1">
    <location>
        <begin position="224"/>
        <end position="260"/>
    </location>
</feature>
<accession>A0A8B6FLD6</accession>
<dbReference type="AlphaFoldDB" id="A0A8B6FLD6"/>
<dbReference type="EMBL" id="UYJE01006869">
    <property type="protein sequence ID" value="VDI49761.1"/>
    <property type="molecule type" value="Genomic_DNA"/>
</dbReference>
<dbReference type="OrthoDB" id="5872161at2759"/>
<feature type="region of interest" description="Disordered" evidence="1">
    <location>
        <begin position="278"/>
        <end position="311"/>
    </location>
</feature>
<reference evidence="2" key="1">
    <citation type="submission" date="2018-11" db="EMBL/GenBank/DDBJ databases">
        <authorList>
            <person name="Alioto T."/>
            <person name="Alioto T."/>
        </authorList>
    </citation>
    <scope>NUCLEOTIDE SEQUENCE</scope>
</reference>
<dbReference type="Proteomes" id="UP000596742">
    <property type="component" value="Unassembled WGS sequence"/>
</dbReference>
<name>A0A8B6FLD6_MYTGA</name>
<gene>
    <name evidence="2" type="ORF">MGAL_10B002575</name>
</gene>
<proteinExistence type="predicted"/>
<evidence type="ECO:0000313" key="2">
    <source>
        <dbReference type="EMBL" id="VDI49761.1"/>
    </source>
</evidence>
<organism evidence="2 3">
    <name type="scientific">Mytilus galloprovincialis</name>
    <name type="common">Mediterranean mussel</name>
    <dbReference type="NCBI Taxonomy" id="29158"/>
    <lineage>
        <taxon>Eukaryota</taxon>
        <taxon>Metazoa</taxon>
        <taxon>Spiralia</taxon>
        <taxon>Lophotrochozoa</taxon>
        <taxon>Mollusca</taxon>
        <taxon>Bivalvia</taxon>
        <taxon>Autobranchia</taxon>
        <taxon>Pteriomorphia</taxon>
        <taxon>Mytilida</taxon>
        <taxon>Mytiloidea</taxon>
        <taxon>Mytilidae</taxon>
        <taxon>Mytilinae</taxon>
        <taxon>Mytilus</taxon>
    </lineage>
</organism>
<evidence type="ECO:0000313" key="3">
    <source>
        <dbReference type="Proteomes" id="UP000596742"/>
    </source>
</evidence>